<feature type="compositionally biased region" description="Low complexity" evidence="1">
    <location>
        <begin position="102"/>
        <end position="118"/>
    </location>
</feature>
<organism evidence="2 3">
    <name type="scientific">Homo sapiens</name>
    <name type="common">Human</name>
    <dbReference type="NCBI Taxonomy" id="9606"/>
    <lineage>
        <taxon>Eukaryota</taxon>
        <taxon>Metazoa</taxon>
        <taxon>Chordata</taxon>
        <taxon>Craniata</taxon>
        <taxon>Vertebrata</taxon>
        <taxon>Euteleostomi</taxon>
        <taxon>Mammalia</taxon>
        <taxon>Eutheria</taxon>
        <taxon>Euarchontoglires</taxon>
        <taxon>Primates</taxon>
        <taxon>Haplorrhini</taxon>
        <taxon>Catarrhini</taxon>
        <taxon>Hominidae</taxon>
        <taxon>Homo</taxon>
    </lineage>
</organism>
<proteinExistence type="predicted"/>
<name>A0AAQ5BI38_HUMAN</name>
<feature type="region of interest" description="Disordered" evidence="1">
    <location>
        <begin position="14"/>
        <end position="151"/>
    </location>
</feature>
<keyword evidence="3" id="KW-1185">Reference proteome</keyword>
<dbReference type="OpenTargets" id="ENSG00000132612"/>
<dbReference type="Ensembl" id="ENST00000714484.1">
    <property type="protein sequence ID" value="ENSP00000519741.1"/>
    <property type="gene ID" value="ENSG00000132612.17"/>
</dbReference>
<reference evidence="2" key="4">
    <citation type="submission" date="2025-08" db="UniProtKB">
        <authorList>
            <consortium name="Ensembl"/>
        </authorList>
    </citation>
    <scope>IDENTIFICATION</scope>
</reference>
<sequence>MTTSTLQVLRAARPDFGGRRQRGLRAAEPGGGRVVRWAPPSPGLATPLRPPPRRFRPCLFPRARSRVASPPSGLPALPGWPSPRAASCSRRPGTAVGISLTRAAQAPSGSSARGPAGRSDSDARSLLSCLAPSSPVPGPGSPSTSLRTSPGPFPNLRLPLLGQRPFIHSLDPAGWCWDGATWVNN</sequence>
<dbReference type="EMBL" id="AC026464">
    <property type="status" value="NOT_ANNOTATED_CDS"/>
    <property type="molecule type" value="Genomic_DNA"/>
</dbReference>
<evidence type="ECO:0000313" key="3">
    <source>
        <dbReference type="Proteomes" id="UP000005640"/>
    </source>
</evidence>
<dbReference type="HGNC" id="HGNC:13488">
    <property type="gene designation" value="VPS4A"/>
</dbReference>
<reference evidence="2 3" key="2">
    <citation type="journal article" date="2004" name="Nature">
        <title>Finishing the euchromatic sequence of the human genome.</title>
        <authorList>
            <consortium name="International Human Genome Sequencing Consortium"/>
        </authorList>
    </citation>
    <scope>NUCLEOTIDE SEQUENCE [LARGE SCALE GENOMIC DNA]</scope>
</reference>
<dbReference type="Ensembl" id="ENST00000714484.1">
    <property type="protein sequence ID" value="ENSP00000519741.1"/>
    <property type="gene ID" value="ENSG00000132612.18"/>
</dbReference>
<dbReference type="Proteomes" id="UP000005640">
    <property type="component" value="Chromosome 16"/>
</dbReference>
<reference evidence="2" key="5">
    <citation type="submission" date="2025-09" db="UniProtKB">
        <authorList>
            <consortium name="Ensembl"/>
        </authorList>
    </citation>
    <scope>IDENTIFICATION</scope>
</reference>
<reference evidence="2 3" key="1">
    <citation type="journal article" date="2001" name="Nature">
        <title>Initial sequencing and analysis of the human genome.</title>
        <authorList>
            <consortium name="International Human Genome Sequencing Consortium"/>
            <person name="Lander E.S."/>
            <person name="Linton L.M."/>
            <person name="Birren B."/>
            <person name="Nusbaum C."/>
            <person name="Zody M.C."/>
            <person name="Baldwin J."/>
            <person name="Devon K."/>
            <person name="Dewar K."/>
            <person name="Doyle M."/>
            <person name="FitzHugh W."/>
            <person name="Funke R."/>
            <person name="Gage D."/>
            <person name="Harris K."/>
            <person name="Heaford A."/>
            <person name="Howland J."/>
            <person name="Kann L."/>
            <person name="Lehoczky J."/>
            <person name="LeVine R."/>
            <person name="McEwan P."/>
            <person name="McKernan K."/>
            <person name="Meldrim J."/>
            <person name="Mesirov J.P."/>
            <person name="Miranda C."/>
            <person name="Morris W."/>
            <person name="Naylor J."/>
            <person name="Raymond C."/>
            <person name="Rosetti M."/>
            <person name="Santos R."/>
            <person name="Sheridan A."/>
            <person name="Sougnez C."/>
            <person name="Stange-Thomann N."/>
            <person name="Stojanovic N."/>
            <person name="Subramanian A."/>
            <person name="Wyman D."/>
            <person name="Rogers J."/>
            <person name="Sulston J."/>
            <person name="Ainscough R."/>
            <person name="Beck S."/>
            <person name="Bentley D."/>
            <person name="Burton J."/>
            <person name="Clee C."/>
            <person name="Carter N."/>
            <person name="Coulson A."/>
            <person name="Deadman R."/>
            <person name="Deloukas P."/>
            <person name="Dunham A."/>
            <person name="Dunham I."/>
            <person name="Durbin R."/>
            <person name="French L."/>
            <person name="Grafham D."/>
            <person name="Gregory S."/>
            <person name="Hubbard T."/>
            <person name="Humphray S."/>
            <person name="Hunt A."/>
            <person name="Jones M."/>
            <person name="Lloyd C."/>
            <person name="McMurray A."/>
            <person name="Matthews L."/>
            <person name="Mercer S."/>
            <person name="Milne S."/>
            <person name="Mullikin J.C."/>
            <person name="Mungall A."/>
            <person name="Plumb R."/>
            <person name="Ross M."/>
            <person name="Shownkeen R."/>
            <person name="Sims S."/>
            <person name="Waterston R.H."/>
            <person name="Wilson R.K."/>
            <person name="Hillier L.W."/>
            <person name="McPherson J.D."/>
            <person name="Marra M.A."/>
            <person name="Mardis E.R."/>
            <person name="Fulton L.A."/>
            <person name="Chinwalla A.T."/>
            <person name="Pepin K.H."/>
            <person name="Gish W.R."/>
            <person name="Chissoe S.L."/>
            <person name="Wendl M.C."/>
            <person name="Delehaunty K.D."/>
            <person name="Miner T.L."/>
            <person name="Delehaunty A."/>
            <person name="Kramer J.B."/>
            <person name="Cook L.L."/>
            <person name="Fulton R.S."/>
            <person name="Johnson D.L."/>
            <person name="Minx P.J."/>
            <person name="Clifton S.W."/>
            <person name="Hawkins T."/>
            <person name="Branscomb E."/>
            <person name="Predki P."/>
            <person name="Richardson P."/>
            <person name="Wenning S."/>
            <person name="Slezak T."/>
            <person name="Doggett N."/>
            <person name="Cheng J.F."/>
            <person name="Olsen A."/>
            <person name="Lucas S."/>
            <person name="Elkin C."/>
            <person name="Uberbacher E."/>
            <person name="Frazier M."/>
            <person name="Gibbs R.A."/>
            <person name="Muzny D.M."/>
            <person name="Scherer S.E."/>
            <person name="Bouck J.B."/>
            <person name="Sodergren E.J."/>
            <person name="Worley K.C."/>
            <person name="Rives C.M."/>
            <person name="Gorrell J.H."/>
            <person name="Metzker M.L."/>
            <person name="Naylor S.L."/>
            <person name="Kucherlapati R.S."/>
            <person name="Nelson D.L."/>
            <person name="Weinstock G.M."/>
            <person name="Sakaki Y."/>
            <person name="Fujiyama A."/>
            <person name="Hattori M."/>
            <person name="Yada T."/>
            <person name="Toyoda A."/>
            <person name="Itoh T."/>
            <person name="Kawagoe C."/>
            <person name="Watanabe H."/>
            <person name="Totoki Y."/>
            <person name="Taylor T."/>
            <person name="Weissenbach J."/>
            <person name="Heilig R."/>
            <person name="Saurin W."/>
            <person name="Artiguenave F."/>
            <person name="Brottier P."/>
            <person name="Bruls T."/>
            <person name="Pelletier E."/>
            <person name="Robert C."/>
            <person name="Wincker P."/>
            <person name="Smith D.R."/>
            <person name="Doucette-Stamm L."/>
            <person name="Rubenfield M."/>
            <person name="Weinstock K."/>
            <person name="Lee H.M."/>
            <person name="Dubois J."/>
            <person name="Rosenthal A."/>
            <person name="Platzer M."/>
            <person name="Nyakatura G."/>
            <person name="Taudien S."/>
            <person name="Rump A."/>
            <person name="Yang H."/>
            <person name="Yu J."/>
            <person name="Wang J."/>
            <person name="Huang G."/>
            <person name="Gu J."/>
            <person name="Hood L."/>
            <person name="Rowen L."/>
            <person name="Madan A."/>
            <person name="Qin S."/>
            <person name="Davis R.W."/>
            <person name="Federspiel N.A."/>
            <person name="Abola A.P."/>
            <person name="Proctor M.J."/>
            <person name="Myers R.M."/>
            <person name="Schmutz J."/>
            <person name="Dickson M."/>
            <person name="Grimwood J."/>
            <person name="Cox D.R."/>
            <person name="Olson M.V."/>
            <person name="Kaul R."/>
            <person name="Raymond C."/>
            <person name="Shimizu N."/>
            <person name="Kawasaki K."/>
            <person name="Minoshima S."/>
            <person name="Evans G.A."/>
            <person name="Athanasiou M."/>
            <person name="Schultz R."/>
            <person name="Roe B.A."/>
            <person name="Chen F."/>
            <person name="Pan H."/>
            <person name="Ramser J."/>
            <person name="Lehrach H."/>
            <person name="Reinhardt R."/>
            <person name="McCombie W.R."/>
            <person name="de la Bastide M."/>
            <person name="Dedhia N."/>
            <person name="Blocker H."/>
            <person name="Hornischer K."/>
            <person name="Nordsiek G."/>
            <person name="Agarwala R."/>
            <person name="Aravind L."/>
            <person name="Bailey J.A."/>
            <person name="Bateman A."/>
            <person name="Batzoglou S."/>
            <person name="Birney E."/>
            <person name="Bork P."/>
            <person name="Brown D.G."/>
            <person name="Burge C.B."/>
            <person name="Cerutti L."/>
            <person name="Chen H.C."/>
            <person name="Church D."/>
            <person name="Clamp M."/>
            <person name="Copley R.R."/>
            <person name="Doerks T."/>
            <person name="Eddy S.R."/>
            <person name="Eichler E.E."/>
            <person name="Furey T.S."/>
            <person name="Galagan J."/>
            <person name="Gilbert J.G."/>
            <person name="Harmon C."/>
            <person name="Hayashizaki Y."/>
            <person name="Haussler D."/>
            <person name="Hermjakob H."/>
            <person name="Hokamp K."/>
            <person name="Jang W."/>
            <person name="Johnson L.S."/>
            <person name="Jones T.A."/>
            <person name="Kasif S."/>
            <person name="Kaspryzk A."/>
            <person name="Kennedy S."/>
            <person name="Kent W.J."/>
            <person name="Kitts P."/>
            <person name="Koonin E.V."/>
            <person name="Korf I."/>
            <person name="Kulp D."/>
            <person name="Lancet D."/>
            <person name="Lowe T.M."/>
            <person name="McLysaght A."/>
            <person name="Mikkelsen T."/>
            <person name="Moran J.V."/>
            <person name="Mulder N."/>
            <person name="Pollara V.J."/>
            <person name="Ponting C.P."/>
            <person name="Schuler G."/>
            <person name="Schultz J."/>
            <person name="Slater G."/>
            <person name="Smit A.F."/>
            <person name="Stupka E."/>
            <person name="Szustakowski J."/>
            <person name="Thierry-Mieg D."/>
            <person name="Thierry-Mieg J."/>
            <person name="Wagner L."/>
            <person name="Wallis J."/>
            <person name="Wheeler R."/>
            <person name="Williams A."/>
            <person name="Wolf Y.I."/>
            <person name="Wolfe K.H."/>
            <person name="Yang S.P."/>
            <person name="Yeh R.F."/>
            <person name="Collins F."/>
            <person name="Guyer M.S."/>
            <person name="Peterson J."/>
            <person name="Felsenfeld A."/>
            <person name="Wetterstrand K.A."/>
            <person name="Patrinos A."/>
            <person name="Morgan M.J."/>
            <person name="de Jong P."/>
            <person name="Catanese J.J."/>
            <person name="Osoegawa K."/>
            <person name="Shizuya H."/>
            <person name="Choi S."/>
            <person name="Chen Y.J."/>
        </authorList>
    </citation>
    <scope>NUCLEOTIDE SEQUENCE [LARGE SCALE GENOMIC DNA]</scope>
</reference>
<gene>
    <name evidence="2" type="primary">VPS4A</name>
</gene>
<reference evidence="2 3" key="3">
    <citation type="journal article" date="2004" name="Nature">
        <title>The sequence and analysis of duplication-rich human chromosome 16.</title>
        <authorList>
            <person name="Martin J."/>
            <person name="Han C."/>
            <person name="Gordon L.A."/>
            <person name="Terry A."/>
            <person name="Prabhakar S."/>
            <person name="She X."/>
            <person name="Xie G."/>
            <person name="Hellsten U."/>
            <person name="Chan Y.M."/>
            <person name="Altherr M."/>
            <person name="Couronne O."/>
            <person name="Aerts A."/>
            <person name="Bajorek E."/>
            <person name="Black S."/>
            <person name="Blumer H."/>
            <person name="Branscomb E."/>
            <person name="Brown N.C."/>
            <person name="Bruno W.J."/>
            <person name="Buckingham J.M."/>
            <person name="Callen D.F."/>
            <person name="Campbell C.S."/>
            <person name="Campbell M.L."/>
            <person name="Campbell E.W."/>
            <person name="Caoile C."/>
            <person name="Challacombe J.F."/>
            <person name="Chasteen L.A."/>
            <person name="Chertkov O."/>
            <person name="Chi H.C."/>
            <person name="Christensen M."/>
            <person name="Clark L.M."/>
            <person name="Cohn J.D."/>
            <person name="Denys M."/>
            <person name="Detter J.C."/>
            <person name="Dickson M."/>
            <person name="Dimitrijevic-Bussod M."/>
            <person name="Escobar J."/>
            <person name="Fawcett J.J."/>
            <person name="Flowers D."/>
            <person name="Fotopulos D."/>
            <person name="Glavina T."/>
            <person name="Gomez M."/>
            <person name="Gonzales E."/>
            <person name="Goodstein D."/>
            <person name="Goodwin L.A."/>
            <person name="Grady D.L."/>
            <person name="Grigoriev I."/>
            <person name="Groza M."/>
            <person name="Hammon N."/>
            <person name="Hawkins T."/>
            <person name="Haydu L."/>
            <person name="Hildebrand C.E."/>
            <person name="Huang W."/>
            <person name="Israni S."/>
            <person name="Jett J."/>
            <person name="Jewett P.B."/>
            <person name="Kadner K."/>
            <person name="Kimball H."/>
            <person name="Kobayashi A."/>
            <person name="Krawczyk M.C."/>
            <person name="Leyba T."/>
            <person name="Longmire J.L."/>
            <person name="Lopez F."/>
            <person name="Lou Y."/>
            <person name="Lowry S."/>
            <person name="Ludeman T."/>
            <person name="Manohar C.F."/>
            <person name="Mark G.A."/>
            <person name="McMurray K.L."/>
            <person name="Meincke L.J."/>
            <person name="Morgan J."/>
            <person name="Moyzis R.K."/>
            <person name="Mundt M.O."/>
            <person name="Munk A.C."/>
            <person name="Nandkeshwar R.D."/>
            <person name="Pitluck S."/>
            <person name="Pollard M."/>
            <person name="Predki P."/>
            <person name="Parson-Quintana B."/>
            <person name="Ramirez L."/>
            <person name="Rash S."/>
            <person name="Retterer J."/>
            <person name="Ricke D.O."/>
            <person name="Robinson D.L."/>
            <person name="Rodriguez A."/>
            <person name="Salamov A."/>
            <person name="Saunders E.H."/>
            <person name="Scott D."/>
            <person name="Shough T."/>
            <person name="Stallings R.L."/>
            <person name="Stalvey M."/>
            <person name="Sutherland R.D."/>
            <person name="Tapia R."/>
            <person name="Tesmer J.G."/>
            <person name="Thayer N."/>
            <person name="Thompson L.S."/>
            <person name="Tice H."/>
            <person name="Torney D.C."/>
            <person name="Tran-Gyamfi M."/>
            <person name="Tsai M."/>
            <person name="Ulanovsky L.E."/>
            <person name="Ustaszewska A."/>
            <person name="Vo N."/>
            <person name="White P.S."/>
            <person name="Williams A.L."/>
            <person name="Wills P.L."/>
            <person name="Wu J.R."/>
            <person name="Wu K."/>
            <person name="Yang J."/>
            <person name="Dejong P."/>
            <person name="Bruce D."/>
            <person name="Doggett N.A."/>
            <person name="Deaven L."/>
            <person name="Schmutz J."/>
            <person name="Grimwood J."/>
            <person name="Richardson P."/>
            <person name="Rokhsar D.S."/>
            <person name="Eichler E.E."/>
            <person name="Gilna P."/>
            <person name="Lucas S.M."/>
            <person name="Myers R.M."/>
            <person name="Rubin E.M."/>
            <person name="Pennacchio L.A."/>
        </authorList>
    </citation>
    <scope>NUCLEOTIDE SEQUENCE [LARGE SCALE GENOMIC DNA]</scope>
</reference>
<dbReference type="AlphaFoldDB" id="A0AAQ5BI38"/>
<evidence type="ECO:0000313" key="2">
    <source>
        <dbReference type="Ensembl" id="ENSP00000519741.1"/>
    </source>
</evidence>
<evidence type="ECO:0000256" key="1">
    <source>
        <dbReference type="SAM" id="MobiDB-lite"/>
    </source>
</evidence>
<dbReference type="GeneTree" id="ENSGT00940000157319"/>
<protein>
    <submittedName>
        <fullName evidence="2">Vacuolar protein sorting 4 homolog A</fullName>
    </submittedName>
</protein>
<accession>A0AAQ5BI38</accession>